<dbReference type="GO" id="GO:0016787">
    <property type="term" value="F:hydrolase activity"/>
    <property type="evidence" value="ECO:0007669"/>
    <property type="project" value="UniProtKB-KW"/>
</dbReference>
<keyword evidence="2" id="KW-1185">Reference proteome</keyword>
<dbReference type="InterPro" id="IPR006379">
    <property type="entry name" value="HAD-SF_hydro_IIB"/>
</dbReference>
<proteinExistence type="predicted"/>
<reference evidence="1 2" key="1">
    <citation type="submission" date="2024-09" db="EMBL/GenBank/DDBJ databases">
        <authorList>
            <person name="Sun Q."/>
            <person name="Mori K."/>
        </authorList>
    </citation>
    <scope>NUCLEOTIDE SEQUENCE [LARGE SCALE GENOMIC DNA]</scope>
    <source>
        <strain evidence="1 2">NCAIM B.02604</strain>
    </source>
</reference>
<dbReference type="InterPro" id="IPR000150">
    <property type="entry name" value="Cof"/>
</dbReference>
<dbReference type="RefSeq" id="WP_377459518.1">
    <property type="nucleotide sequence ID" value="NZ_JBHLUB010000030.1"/>
</dbReference>
<dbReference type="EC" id="3.-.-.-" evidence="1"/>
<comment type="caution">
    <text evidence="1">The sequence shown here is derived from an EMBL/GenBank/DDBJ whole genome shotgun (WGS) entry which is preliminary data.</text>
</comment>
<dbReference type="EMBL" id="JBHLUB010000030">
    <property type="protein sequence ID" value="MFC0582394.1"/>
    <property type="molecule type" value="Genomic_DNA"/>
</dbReference>
<gene>
    <name evidence="1" type="ORF">ACFFFR_08380</name>
</gene>
<dbReference type="Gene3D" id="3.30.1240.10">
    <property type="match status" value="1"/>
</dbReference>
<dbReference type="InterPro" id="IPR023214">
    <property type="entry name" value="HAD_sf"/>
</dbReference>
<dbReference type="PANTHER" id="PTHR10000:SF8">
    <property type="entry name" value="HAD SUPERFAMILY HYDROLASE-LIKE, TYPE 3"/>
    <property type="match status" value="1"/>
</dbReference>
<protein>
    <submittedName>
        <fullName evidence="1">HAD family hydrolase</fullName>
        <ecNumber evidence="1">3.-.-.-</ecNumber>
        <ecNumber evidence="1">3.1.3.-</ecNumber>
    </submittedName>
</protein>
<evidence type="ECO:0000313" key="2">
    <source>
        <dbReference type="Proteomes" id="UP001589862"/>
    </source>
</evidence>
<dbReference type="Gene3D" id="3.40.50.1000">
    <property type="entry name" value="HAD superfamily/HAD-like"/>
    <property type="match status" value="1"/>
</dbReference>
<organism evidence="1 2">
    <name type="scientific">Micrococcoides hystricis</name>
    <dbReference type="NCBI Taxonomy" id="1572761"/>
    <lineage>
        <taxon>Bacteria</taxon>
        <taxon>Bacillati</taxon>
        <taxon>Actinomycetota</taxon>
        <taxon>Actinomycetes</taxon>
        <taxon>Micrococcales</taxon>
        <taxon>Micrococcaceae</taxon>
        <taxon>Micrococcoides</taxon>
    </lineage>
</organism>
<evidence type="ECO:0000313" key="1">
    <source>
        <dbReference type="EMBL" id="MFC0582394.1"/>
    </source>
</evidence>
<dbReference type="NCBIfam" id="TIGR00099">
    <property type="entry name" value="Cof-subfamily"/>
    <property type="match status" value="1"/>
</dbReference>
<dbReference type="Pfam" id="PF08282">
    <property type="entry name" value="Hydrolase_3"/>
    <property type="match status" value="1"/>
</dbReference>
<dbReference type="PANTHER" id="PTHR10000">
    <property type="entry name" value="PHOSPHOSERINE PHOSPHATASE"/>
    <property type="match status" value="1"/>
</dbReference>
<sequence>MRLLASDIDGTILCPGPDGRPGQISERTIAAFGAAADAGILVVLVTGRPIRWLDPIREALGHNGLIIAFNGAVVYDLGAERVVHSSAMALETMFEVRRSIIQLEPRVHFAAETLTDLYVDTHGLDLEETAFPVPDILPQPFEDSLLADDEIVKLLAKTRHHGADDFWQAVHAKVGAHVAVTRSAPEMTLVEISAKDVHKANTLARFAAEHGIAAEDVVAFGDMPNDIEMLSWAGTSYAMASGHKLAIQAASHVAPACGDDGVAQVVEYFLRWGVLPTSTQLEL</sequence>
<dbReference type="SUPFAM" id="SSF56784">
    <property type="entry name" value="HAD-like"/>
    <property type="match status" value="1"/>
</dbReference>
<keyword evidence="1" id="KW-0378">Hydrolase</keyword>
<dbReference type="Proteomes" id="UP001589862">
    <property type="component" value="Unassembled WGS sequence"/>
</dbReference>
<dbReference type="NCBIfam" id="TIGR01484">
    <property type="entry name" value="HAD-SF-IIB"/>
    <property type="match status" value="1"/>
</dbReference>
<name>A0ABV6PB99_9MICC</name>
<dbReference type="InterPro" id="IPR036412">
    <property type="entry name" value="HAD-like_sf"/>
</dbReference>
<dbReference type="EC" id="3.1.3.-" evidence="1"/>
<accession>A0ABV6PB99</accession>